<evidence type="ECO:0008006" key="3">
    <source>
        <dbReference type="Google" id="ProtNLM"/>
    </source>
</evidence>
<sequence>MAKSNDASHLSPDRRASKRQKLSINFFTRVRNLITSHVSFTNTVSKHSATDIVDDSIATDDTAAAETMAAAAAAEVSTPSLAPEIWAHVCDFLPYQSLLQTAVVSREMLVDVMPRVTMLHIDKSCQLHAGVTHRYGDVQDIYIYSLIEFEDDLESYDCHLDDDTLTRALPFLCNFSSCLERVFLGGRRPSNGQVEGYKTDRFSVEDDMKMNNFIDLFSGAFRAGALPNNVWIAGLSCSKETRMHINTCKVCRNACKSFPLSSVVDFEDIHVIKKRYRFRAKLFDDDIFGLNVCLKRTEIEEIILGRPGGKELLQSKARFMTLLGRGVRHVVITDDDEVLYVVKYDDAVLGQINGFIKHSSMDVTMFPPDEVTEAIRRSFAADERDPLPPPREQCYLAESSFNALKELGLPIEETDFLNEDELRYGYKNSYFSCDWRFY</sequence>
<dbReference type="EMBL" id="JATAAI010000034">
    <property type="protein sequence ID" value="KAK1735261.1"/>
    <property type="molecule type" value="Genomic_DNA"/>
</dbReference>
<evidence type="ECO:0000313" key="1">
    <source>
        <dbReference type="EMBL" id="KAK1735261.1"/>
    </source>
</evidence>
<dbReference type="Proteomes" id="UP001224775">
    <property type="component" value="Unassembled WGS sequence"/>
</dbReference>
<dbReference type="AlphaFoldDB" id="A0AAD8XWN2"/>
<evidence type="ECO:0000313" key="2">
    <source>
        <dbReference type="Proteomes" id="UP001224775"/>
    </source>
</evidence>
<protein>
    <recommendedName>
        <fullName evidence="3">F-box domain-containing protein</fullName>
    </recommendedName>
</protein>
<organism evidence="1 2">
    <name type="scientific">Skeletonema marinoi</name>
    <dbReference type="NCBI Taxonomy" id="267567"/>
    <lineage>
        <taxon>Eukaryota</taxon>
        <taxon>Sar</taxon>
        <taxon>Stramenopiles</taxon>
        <taxon>Ochrophyta</taxon>
        <taxon>Bacillariophyta</taxon>
        <taxon>Coscinodiscophyceae</taxon>
        <taxon>Thalassiosirophycidae</taxon>
        <taxon>Thalassiosirales</taxon>
        <taxon>Skeletonemataceae</taxon>
        <taxon>Skeletonema</taxon>
        <taxon>Skeletonema marinoi-dohrnii complex</taxon>
    </lineage>
</organism>
<reference evidence="1" key="1">
    <citation type="submission" date="2023-06" db="EMBL/GenBank/DDBJ databases">
        <title>Survivors Of The Sea: Transcriptome response of Skeletonema marinoi to long-term dormancy.</title>
        <authorList>
            <person name="Pinder M.I.M."/>
            <person name="Kourtchenko O."/>
            <person name="Robertson E.K."/>
            <person name="Larsson T."/>
            <person name="Maumus F."/>
            <person name="Osuna-Cruz C.M."/>
            <person name="Vancaester E."/>
            <person name="Stenow R."/>
            <person name="Vandepoele K."/>
            <person name="Ploug H."/>
            <person name="Bruchert V."/>
            <person name="Godhe A."/>
            <person name="Topel M."/>
        </authorList>
    </citation>
    <scope>NUCLEOTIDE SEQUENCE</scope>
    <source>
        <strain evidence="1">R05AC</strain>
    </source>
</reference>
<gene>
    <name evidence="1" type="ORF">QTG54_013875</name>
</gene>
<name>A0AAD8XWN2_9STRA</name>
<proteinExistence type="predicted"/>
<accession>A0AAD8XWN2</accession>
<keyword evidence="2" id="KW-1185">Reference proteome</keyword>
<comment type="caution">
    <text evidence="1">The sequence shown here is derived from an EMBL/GenBank/DDBJ whole genome shotgun (WGS) entry which is preliminary data.</text>
</comment>